<name>A0A9N8F154_9STRA</name>
<organism evidence="2 3">
    <name type="scientific">Seminavis robusta</name>
    <dbReference type="NCBI Taxonomy" id="568900"/>
    <lineage>
        <taxon>Eukaryota</taxon>
        <taxon>Sar</taxon>
        <taxon>Stramenopiles</taxon>
        <taxon>Ochrophyta</taxon>
        <taxon>Bacillariophyta</taxon>
        <taxon>Bacillariophyceae</taxon>
        <taxon>Bacillariophycidae</taxon>
        <taxon>Naviculales</taxon>
        <taxon>Naviculaceae</taxon>
        <taxon>Seminavis</taxon>
    </lineage>
</organism>
<dbReference type="AlphaFoldDB" id="A0A9N8F154"/>
<evidence type="ECO:0000313" key="3">
    <source>
        <dbReference type="Proteomes" id="UP001153069"/>
    </source>
</evidence>
<evidence type="ECO:0000313" key="2">
    <source>
        <dbReference type="EMBL" id="CAB9529504.1"/>
    </source>
</evidence>
<feature type="region of interest" description="Disordered" evidence="1">
    <location>
        <begin position="163"/>
        <end position="192"/>
    </location>
</feature>
<protein>
    <submittedName>
        <fullName evidence="2">Uncharacterized protein</fullName>
    </submittedName>
</protein>
<sequence length="271" mass="29491">MVKRREVSRSKSLSAKRPSKDGDLRAKPRTRSGRTGRLSSKNATVASDDVDKNDLTDIEIEAAMPATRSSLNVSKTNQNVSIFKRTLSADAWGSMQQQPREEEKPTKNASWLSPKRSSRLERALSFRAFSNKLVGSNKSLVMEGIGGGGHDSFNFSVDMLSDSDKDSNGNNKGKGVKTAGTSAPRVSLYTSSPSQRGLIADPLAPRQGLYTSSRSQKAEFKHVREKSQIETLGHSLTSDELSYSSSLIPNPGRHIMIASLLAFKSSEDLGE</sequence>
<proteinExistence type="predicted"/>
<accession>A0A9N8F154</accession>
<gene>
    <name evidence="2" type="ORF">SEMRO_2522_G330210.1</name>
</gene>
<dbReference type="Proteomes" id="UP001153069">
    <property type="component" value="Unassembled WGS sequence"/>
</dbReference>
<keyword evidence="3" id="KW-1185">Reference proteome</keyword>
<feature type="region of interest" description="Disordered" evidence="1">
    <location>
        <begin position="92"/>
        <end position="115"/>
    </location>
</feature>
<reference evidence="2" key="1">
    <citation type="submission" date="2020-06" db="EMBL/GenBank/DDBJ databases">
        <authorList>
            <consortium name="Plant Systems Biology data submission"/>
        </authorList>
    </citation>
    <scope>NUCLEOTIDE SEQUENCE</scope>
    <source>
        <strain evidence="2">D6</strain>
    </source>
</reference>
<evidence type="ECO:0000256" key="1">
    <source>
        <dbReference type="SAM" id="MobiDB-lite"/>
    </source>
</evidence>
<comment type="caution">
    <text evidence="2">The sequence shown here is derived from an EMBL/GenBank/DDBJ whole genome shotgun (WGS) entry which is preliminary data.</text>
</comment>
<dbReference type="EMBL" id="CAICTM010002520">
    <property type="protein sequence ID" value="CAB9529504.1"/>
    <property type="molecule type" value="Genomic_DNA"/>
</dbReference>
<feature type="region of interest" description="Disordered" evidence="1">
    <location>
        <begin position="1"/>
        <end position="52"/>
    </location>
</feature>